<reference evidence="2" key="1">
    <citation type="submission" date="2025-08" db="UniProtKB">
        <authorList>
            <consortium name="Ensembl"/>
        </authorList>
    </citation>
    <scope>IDENTIFICATION</scope>
</reference>
<proteinExistence type="predicted"/>
<sequence length="191" mass="21105">MMSHAAAAGGLPYPFPSHLPLPYYSPVRLRPASGGPWGPPPGDSASASPVPKKLRGKERAANDKRDSASRMGTPRKRQWLQQRIRTLCIAPISHSFLTWALSLLPRLSTGRGNCCLFEQNAVYAEQVEINLHQLFQGIARGLRMATHQSFRGERVRDDLLPGRTMPLERNLEVSHPPGASVTQHFLVPTNT</sequence>
<dbReference type="Proteomes" id="UP000694422">
    <property type="component" value="Unplaced"/>
</dbReference>
<protein>
    <submittedName>
        <fullName evidence="2">Uncharacterized protein</fullName>
    </submittedName>
</protein>
<feature type="compositionally biased region" description="Basic and acidic residues" evidence="1">
    <location>
        <begin position="57"/>
        <end position="68"/>
    </location>
</feature>
<dbReference type="Ensembl" id="ENSSDAT00000027292.1">
    <property type="protein sequence ID" value="ENSSDAP00000023849.1"/>
    <property type="gene ID" value="ENSSDAG00000021733.1"/>
</dbReference>
<keyword evidence="3" id="KW-1185">Reference proteome</keyword>
<evidence type="ECO:0000256" key="1">
    <source>
        <dbReference type="SAM" id="MobiDB-lite"/>
    </source>
</evidence>
<evidence type="ECO:0000313" key="3">
    <source>
        <dbReference type="Proteomes" id="UP000694422"/>
    </source>
</evidence>
<accession>A0A8C9QL06</accession>
<name>A0A8C9QL06_SPEDA</name>
<dbReference type="AlphaFoldDB" id="A0A8C9QL06"/>
<feature type="region of interest" description="Disordered" evidence="1">
    <location>
        <begin position="32"/>
        <end position="77"/>
    </location>
</feature>
<organism evidence="2 3">
    <name type="scientific">Spermophilus dauricus</name>
    <name type="common">Daurian ground squirrel</name>
    <dbReference type="NCBI Taxonomy" id="99837"/>
    <lineage>
        <taxon>Eukaryota</taxon>
        <taxon>Metazoa</taxon>
        <taxon>Chordata</taxon>
        <taxon>Craniata</taxon>
        <taxon>Vertebrata</taxon>
        <taxon>Euteleostomi</taxon>
        <taxon>Mammalia</taxon>
        <taxon>Eutheria</taxon>
        <taxon>Euarchontoglires</taxon>
        <taxon>Glires</taxon>
        <taxon>Rodentia</taxon>
        <taxon>Sciuromorpha</taxon>
        <taxon>Sciuridae</taxon>
        <taxon>Xerinae</taxon>
        <taxon>Marmotini</taxon>
        <taxon>Spermophilus</taxon>
    </lineage>
</organism>
<reference evidence="2" key="2">
    <citation type="submission" date="2025-09" db="UniProtKB">
        <authorList>
            <consortium name="Ensembl"/>
        </authorList>
    </citation>
    <scope>IDENTIFICATION</scope>
</reference>
<evidence type="ECO:0000313" key="2">
    <source>
        <dbReference type="Ensembl" id="ENSSDAP00000023849.1"/>
    </source>
</evidence>